<dbReference type="NCBIfam" id="TIGR00847">
    <property type="entry name" value="ccoS"/>
    <property type="match status" value="1"/>
</dbReference>
<keyword evidence="2" id="KW-0472">Membrane</keyword>
<name>A0A3B0TG97_9ZZZZ</name>
<dbReference type="EMBL" id="UOEM01000042">
    <property type="protein sequence ID" value="VAW12327.1"/>
    <property type="molecule type" value="Genomic_DNA"/>
</dbReference>
<dbReference type="PANTHER" id="PTHR41532:SF1">
    <property type="entry name" value="FIXS PROTEIN"/>
    <property type="match status" value="1"/>
</dbReference>
<dbReference type="Pfam" id="PF03597">
    <property type="entry name" value="FixS"/>
    <property type="match status" value="1"/>
</dbReference>
<proteinExistence type="predicted"/>
<evidence type="ECO:0000256" key="1">
    <source>
        <dbReference type="SAM" id="MobiDB-lite"/>
    </source>
</evidence>
<dbReference type="PANTHER" id="PTHR41532">
    <property type="entry name" value="FIXS PROTEIN"/>
    <property type="match status" value="1"/>
</dbReference>
<keyword evidence="2" id="KW-1133">Transmembrane helix</keyword>
<evidence type="ECO:0000313" key="3">
    <source>
        <dbReference type="EMBL" id="VAW12327.1"/>
    </source>
</evidence>
<reference evidence="3" key="1">
    <citation type="submission" date="2018-06" db="EMBL/GenBank/DDBJ databases">
        <authorList>
            <person name="Zhirakovskaya E."/>
        </authorList>
    </citation>
    <scope>NUCLEOTIDE SEQUENCE</scope>
</reference>
<dbReference type="AlphaFoldDB" id="A0A3B0TG97"/>
<evidence type="ECO:0000256" key="2">
    <source>
        <dbReference type="SAM" id="Phobius"/>
    </source>
</evidence>
<organism evidence="3">
    <name type="scientific">hydrothermal vent metagenome</name>
    <dbReference type="NCBI Taxonomy" id="652676"/>
    <lineage>
        <taxon>unclassified sequences</taxon>
        <taxon>metagenomes</taxon>
        <taxon>ecological metagenomes</taxon>
    </lineage>
</organism>
<accession>A0A3B0TG97</accession>
<sequence length="65" mass="7428">MMNILVYLIPLALLLGLGGLAVFLWALRTGQFDDLEGDAHRILDDSHDQRPIEDKDVPQRKNQDR</sequence>
<keyword evidence="2" id="KW-0812">Transmembrane</keyword>
<dbReference type="InterPro" id="IPR004714">
    <property type="entry name" value="Cyt_oxidase_maturation_cbb3"/>
</dbReference>
<feature type="region of interest" description="Disordered" evidence="1">
    <location>
        <begin position="43"/>
        <end position="65"/>
    </location>
</feature>
<gene>
    <name evidence="3" type="ORF">MNBD_ALPHA09-735</name>
</gene>
<feature type="transmembrane region" description="Helical" evidence="2">
    <location>
        <begin position="6"/>
        <end position="27"/>
    </location>
</feature>
<protein>
    <submittedName>
        <fullName evidence="3">Type cbb3 cytochrome oxidase biogenesis protein CcoS, involved in heme b insertion</fullName>
    </submittedName>
</protein>